<dbReference type="SUPFAM" id="SSF69618">
    <property type="entry name" value="HemD-like"/>
    <property type="match status" value="1"/>
</dbReference>
<dbReference type="InterPro" id="IPR036108">
    <property type="entry name" value="4pyrrol_syn_uPrphyn_synt_sf"/>
</dbReference>
<accession>A0ABN1FUI3</accession>
<protein>
    <submittedName>
        <fullName evidence="2">Uroporphyrinogen-III synthase</fullName>
    </submittedName>
</protein>
<dbReference type="InterPro" id="IPR003754">
    <property type="entry name" value="4pyrrol_synth_uPrphyn_synth"/>
</dbReference>
<dbReference type="EMBL" id="BAAADE010000001">
    <property type="protein sequence ID" value="GAA0598095.1"/>
    <property type="molecule type" value="Genomic_DNA"/>
</dbReference>
<keyword evidence="3" id="KW-1185">Reference proteome</keyword>
<gene>
    <name evidence="2" type="ORF">GCM10008943_11610</name>
</gene>
<organism evidence="2 3">
    <name type="scientific">Paenochrobactrum glaciei</name>
    <dbReference type="NCBI Taxonomy" id="486407"/>
    <lineage>
        <taxon>Bacteria</taxon>
        <taxon>Pseudomonadati</taxon>
        <taxon>Pseudomonadota</taxon>
        <taxon>Alphaproteobacteria</taxon>
        <taxon>Hyphomicrobiales</taxon>
        <taxon>Brucellaceae</taxon>
        <taxon>Paenochrobactrum</taxon>
    </lineage>
</organism>
<proteinExistence type="predicted"/>
<feature type="domain" description="Tetrapyrrole biosynthesis uroporphyrinogen III synthase" evidence="1">
    <location>
        <begin position="31"/>
        <end position="242"/>
    </location>
</feature>
<dbReference type="Gene3D" id="3.40.50.10090">
    <property type="match status" value="1"/>
</dbReference>
<dbReference type="NCBIfam" id="NF006621">
    <property type="entry name" value="PRK09189.1"/>
    <property type="match status" value="1"/>
</dbReference>
<sequence>MADLEIASSVKLPEGKGRRILVTRPQPAAARTARLLQEAGFIADVFPLTQTQALSPKVEMLDYVAVTATSINAFRHADPALLESLKHLPLFAVGVRTAEVAREYGFQTVIEGGGDAVRLAQTIAAHLPPQAHIIYLAGRVRQPVFEERVHTTGIIMQVYDIYDTVATNVQPDAIINQPYAAVLLYSGVAASSLISVQEKTPAPLFQASVKFFCIAPRVAELLPEHWKNNSFSADHPDENGIFRLFQHI</sequence>
<dbReference type="Proteomes" id="UP001424441">
    <property type="component" value="Unassembled WGS sequence"/>
</dbReference>
<reference evidence="2 3" key="1">
    <citation type="journal article" date="2019" name="Int. J. Syst. Evol. Microbiol.">
        <title>The Global Catalogue of Microorganisms (GCM) 10K type strain sequencing project: providing services to taxonomists for standard genome sequencing and annotation.</title>
        <authorList>
            <consortium name="The Broad Institute Genomics Platform"/>
            <consortium name="The Broad Institute Genome Sequencing Center for Infectious Disease"/>
            <person name="Wu L."/>
            <person name="Ma J."/>
        </authorList>
    </citation>
    <scope>NUCLEOTIDE SEQUENCE [LARGE SCALE GENOMIC DNA]</scope>
    <source>
        <strain evidence="2 3">JCM 15115</strain>
    </source>
</reference>
<evidence type="ECO:0000313" key="2">
    <source>
        <dbReference type="EMBL" id="GAA0598095.1"/>
    </source>
</evidence>
<evidence type="ECO:0000313" key="3">
    <source>
        <dbReference type="Proteomes" id="UP001424441"/>
    </source>
</evidence>
<comment type="caution">
    <text evidence="2">The sequence shown here is derived from an EMBL/GenBank/DDBJ whole genome shotgun (WGS) entry which is preliminary data.</text>
</comment>
<evidence type="ECO:0000259" key="1">
    <source>
        <dbReference type="Pfam" id="PF02602"/>
    </source>
</evidence>
<dbReference type="Pfam" id="PF02602">
    <property type="entry name" value="HEM4"/>
    <property type="match status" value="1"/>
</dbReference>
<dbReference type="CDD" id="cd06578">
    <property type="entry name" value="HemD"/>
    <property type="match status" value="1"/>
</dbReference>
<name>A0ABN1FUI3_9HYPH</name>